<proteinExistence type="predicted"/>
<dbReference type="AlphaFoldDB" id="A0A5J4W3F7"/>
<evidence type="ECO:0000313" key="3">
    <source>
        <dbReference type="EMBL" id="KAA6389368.1"/>
    </source>
</evidence>
<sequence>MGGSESKQNDAGTKLYITVYKAVNLRAGTMRRPFVKLIVGNKNITTSFGRGIRPMFMERFCFDYEALDGEVVAQVWDSGICFSNEFLGEVSFPAEPFLQSEKRRTFKLYTDKYGYQGSLHLSVFLCPAGFTTEKKDTKKSVITDGIVQPAKPLFSPANAQTPVLPYYCRINFPPPENIIERPKDFGLFLMNKRNEAKATEKAETDKLKMAILQLNREKQACGDEDKDAQEQIAIRLETTLAHAQIAADVPFLELDQTEDQARDVVEELAKVEWENFLRTKQKLEELAQRREEVKKLKIQQKEERRKERERLMQAEQDKRAAGQGGDGTADGDDEEEDSDDDDAQNTGQGNSSSSSGTSQ</sequence>
<protein>
    <recommendedName>
        <fullName evidence="2">C2 domain-containing protein</fullName>
    </recommendedName>
</protein>
<reference evidence="3 4" key="1">
    <citation type="submission" date="2019-03" db="EMBL/GenBank/DDBJ databases">
        <title>Single cell metagenomics reveals metabolic interactions within the superorganism composed of flagellate Streblomastix strix and complex community of Bacteroidetes bacteria on its surface.</title>
        <authorList>
            <person name="Treitli S.C."/>
            <person name="Kolisko M."/>
            <person name="Husnik F."/>
            <person name="Keeling P."/>
            <person name="Hampl V."/>
        </authorList>
    </citation>
    <scope>NUCLEOTIDE SEQUENCE [LARGE SCALE GENOMIC DNA]</scope>
    <source>
        <strain evidence="3">ST1C</strain>
    </source>
</reference>
<dbReference type="PANTHER" id="PTHR46296:SF8">
    <property type="entry name" value="OS06G0297800 PROTEIN"/>
    <property type="match status" value="1"/>
</dbReference>
<dbReference type="InterPro" id="IPR035892">
    <property type="entry name" value="C2_domain_sf"/>
</dbReference>
<feature type="compositionally biased region" description="Low complexity" evidence="1">
    <location>
        <begin position="344"/>
        <end position="359"/>
    </location>
</feature>
<organism evidence="3 4">
    <name type="scientific">Streblomastix strix</name>
    <dbReference type="NCBI Taxonomy" id="222440"/>
    <lineage>
        <taxon>Eukaryota</taxon>
        <taxon>Metamonada</taxon>
        <taxon>Preaxostyla</taxon>
        <taxon>Oxymonadida</taxon>
        <taxon>Streblomastigidae</taxon>
        <taxon>Streblomastix</taxon>
    </lineage>
</organism>
<dbReference type="CDD" id="cd00030">
    <property type="entry name" value="C2"/>
    <property type="match status" value="1"/>
</dbReference>
<dbReference type="SUPFAM" id="SSF49562">
    <property type="entry name" value="C2 domain (Calcium/lipid-binding domain, CaLB)"/>
    <property type="match status" value="1"/>
</dbReference>
<dbReference type="PROSITE" id="PS50004">
    <property type="entry name" value="C2"/>
    <property type="match status" value="1"/>
</dbReference>
<accession>A0A5J4W3F7</accession>
<comment type="caution">
    <text evidence="3">The sequence shown here is derived from an EMBL/GenBank/DDBJ whole genome shotgun (WGS) entry which is preliminary data.</text>
</comment>
<dbReference type="Proteomes" id="UP000324800">
    <property type="component" value="Unassembled WGS sequence"/>
</dbReference>
<feature type="domain" description="C2" evidence="2">
    <location>
        <begin position="1"/>
        <end position="108"/>
    </location>
</feature>
<dbReference type="InterPro" id="IPR044511">
    <property type="entry name" value="At1g03370/At5g50170-like"/>
</dbReference>
<dbReference type="EMBL" id="SNRW01003611">
    <property type="protein sequence ID" value="KAA6389368.1"/>
    <property type="molecule type" value="Genomic_DNA"/>
</dbReference>
<dbReference type="OrthoDB" id="419768at2759"/>
<feature type="compositionally biased region" description="Basic and acidic residues" evidence="1">
    <location>
        <begin position="298"/>
        <end position="320"/>
    </location>
</feature>
<evidence type="ECO:0000259" key="2">
    <source>
        <dbReference type="PROSITE" id="PS50004"/>
    </source>
</evidence>
<evidence type="ECO:0000256" key="1">
    <source>
        <dbReference type="SAM" id="MobiDB-lite"/>
    </source>
</evidence>
<dbReference type="InterPro" id="IPR000008">
    <property type="entry name" value="C2_dom"/>
</dbReference>
<dbReference type="Pfam" id="PF00168">
    <property type="entry name" value="C2"/>
    <property type="match status" value="1"/>
</dbReference>
<feature type="compositionally biased region" description="Acidic residues" evidence="1">
    <location>
        <begin position="329"/>
        <end position="343"/>
    </location>
</feature>
<dbReference type="PANTHER" id="PTHR46296">
    <property type="entry name" value="BNAA05G37250D PROTEIN"/>
    <property type="match status" value="1"/>
</dbReference>
<name>A0A5J4W3F7_9EUKA</name>
<dbReference type="SMART" id="SM00239">
    <property type="entry name" value="C2"/>
    <property type="match status" value="1"/>
</dbReference>
<gene>
    <name evidence="3" type="ORF">EZS28_015103</name>
</gene>
<dbReference type="Gene3D" id="2.60.40.150">
    <property type="entry name" value="C2 domain"/>
    <property type="match status" value="1"/>
</dbReference>
<feature type="region of interest" description="Disordered" evidence="1">
    <location>
        <begin position="298"/>
        <end position="359"/>
    </location>
</feature>
<evidence type="ECO:0000313" key="4">
    <source>
        <dbReference type="Proteomes" id="UP000324800"/>
    </source>
</evidence>